<dbReference type="AlphaFoldDB" id="A0AA90U216"/>
<protein>
    <submittedName>
        <fullName evidence="2">GNAT superfamily N-acetyltransferase</fullName>
    </submittedName>
</protein>
<reference evidence="2 3" key="1">
    <citation type="submission" date="2023-07" db="EMBL/GenBank/DDBJ databases">
        <title>Genomic Encyclopedia of Type Strains, Phase IV (KMG-IV): sequencing the most valuable type-strain genomes for metagenomic binning, comparative biology and taxonomic classification.</title>
        <authorList>
            <person name="Goeker M."/>
        </authorList>
    </citation>
    <scope>NUCLEOTIDE SEQUENCE [LARGE SCALE GENOMIC DNA]</scope>
    <source>
        <strain evidence="2 3">DSM 17273</strain>
    </source>
</reference>
<sequence>MKNQMNKEILNNLYEFWTYVGVKTNTLVKTENYKSISLTNSDWPNRVFSISTKKDILSKIINLSQRKLLSSIIAIPKPNSLEGDTQVELLFRQTNMALELKTIETDFEIDENIHQVKSKDDALNFAKTASEAFGYNVDAEIIYSISDNTSKVKIFSYLKNEKYLGCGIVFFDSNNNAGLHMVGTIPKGRGQGIGTRITKRLILESKTNKNKYCVLHASLMGGKIYNNLGFVSFEEIETYQILGKQ</sequence>
<dbReference type="CDD" id="cd04301">
    <property type="entry name" value="NAT_SF"/>
    <property type="match status" value="1"/>
</dbReference>
<keyword evidence="3" id="KW-1185">Reference proteome</keyword>
<comment type="caution">
    <text evidence="2">The sequence shown here is derived from an EMBL/GenBank/DDBJ whole genome shotgun (WGS) entry which is preliminary data.</text>
</comment>
<dbReference type="PROSITE" id="PS51186">
    <property type="entry name" value="GNAT"/>
    <property type="match status" value="1"/>
</dbReference>
<feature type="domain" description="N-acetyltransferase" evidence="1">
    <location>
        <begin position="111"/>
        <end position="245"/>
    </location>
</feature>
<dbReference type="RefSeq" id="WP_309741210.1">
    <property type="nucleotide sequence ID" value="NZ_JAVDQI010000012.1"/>
</dbReference>
<evidence type="ECO:0000313" key="2">
    <source>
        <dbReference type="EMBL" id="MDR6223814.1"/>
    </source>
</evidence>
<evidence type="ECO:0000259" key="1">
    <source>
        <dbReference type="PROSITE" id="PS51186"/>
    </source>
</evidence>
<accession>A0AA90U216</accession>
<organism evidence="2 3">
    <name type="scientific">Methanococcoides alaskense</name>
    <dbReference type="NCBI Taxonomy" id="325778"/>
    <lineage>
        <taxon>Archaea</taxon>
        <taxon>Methanobacteriati</taxon>
        <taxon>Methanobacteriota</taxon>
        <taxon>Stenosarchaea group</taxon>
        <taxon>Methanomicrobia</taxon>
        <taxon>Methanosarcinales</taxon>
        <taxon>Methanosarcinaceae</taxon>
        <taxon>Methanococcoides</taxon>
    </lineage>
</organism>
<dbReference type="Gene3D" id="3.40.630.30">
    <property type="match status" value="1"/>
</dbReference>
<name>A0AA90U216_9EURY</name>
<dbReference type="SUPFAM" id="SSF55729">
    <property type="entry name" value="Acyl-CoA N-acyltransferases (Nat)"/>
    <property type="match status" value="1"/>
</dbReference>
<dbReference type="InterPro" id="IPR000182">
    <property type="entry name" value="GNAT_dom"/>
</dbReference>
<evidence type="ECO:0000313" key="3">
    <source>
        <dbReference type="Proteomes" id="UP001185015"/>
    </source>
</evidence>
<gene>
    <name evidence="2" type="ORF">J2750_002291</name>
</gene>
<dbReference type="Pfam" id="PF13673">
    <property type="entry name" value="Acetyltransf_10"/>
    <property type="match status" value="1"/>
</dbReference>
<dbReference type="Proteomes" id="UP001185015">
    <property type="component" value="Unassembled WGS sequence"/>
</dbReference>
<dbReference type="EMBL" id="JAVDQI010000012">
    <property type="protein sequence ID" value="MDR6223814.1"/>
    <property type="molecule type" value="Genomic_DNA"/>
</dbReference>
<dbReference type="GO" id="GO:0016747">
    <property type="term" value="F:acyltransferase activity, transferring groups other than amino-acyl groups"/>
    <property type="evidence" value="ECO:0007669"/>
    <property type="project" value="InterPro"/>
</dbReference>
<proteinExistence type="predicted"/>
<dbReference type="InterPro" id="IPR016181">
    <property type="entry name" value="Acyl_CoA_acyltransferase"/>
</dbReference>